<evidence type="ECO:0000313" key="9">
    <source>
        <dbReference type="Proteomes" id="UP001595912"/>
    </source>
</evidence>
<feature type="transmembrane region" description="Helical" evidence="7">
    <location>
        <begin position="190"/>
        <end position="210"/>
    </location>
</feature>
<dbReference type="EMBL" id="JBHSIU010000054">
    <property type="protein sequence ID" value="MFC5003823.1"/>
    <property type="molecule type" value="Genomic_DNA"/>
</dbReference>
<accession>A0ABV9W5P6</accession>
<protein>
    <recommendedName>
        <fullName evidence="7">UPF0056 membrane protein</fullName>
    </recommendedName>
</protein>
<comment type="caution">
    <text evidence="8">The sequence shown here is derived from an EMBL/GenBank/DDBJ whole genome shotgun (WGS) entry which is preliminary data.</text>
</comment>
<dbReference type="RefSeq" id="WP_380123130.1">
    <property type="nucleotide sequence ID" value="NZ_JBHSIU010000054.1"/>
</dbReference>
<feature type="transmembrane region" description="Helical" evidence="7">
    <location>
        <begin position="67"/>
        <end position="88"/>
    </location>
</feature>
<comment type="subcellular location">
    <subcellularLocation>
        <location evidence="1 7">Cell membrane</location>
        <topology evidence="1 7">Multi-pass membrane protein</topology>
    </subcellularLocation>
</comment>
<comment type="caution">
    <text evidence="7">Lacks conserved residue(s) required for the propagation of feature annotation.</text>
</comment>
<keyword evidence="4 7" id="KW-0812">Transmembrane</keyword>
<sequence>MDNAELAVLLLLALVGLYSPVAAVSSYIPVLQPVDTRQHQRLALGLFVNVAAIAVVTILVGEPLLELLGLSTAALSATGGIALMIAAVPMMLGKSDDPAAGAGDAAIAPPSTSWRSIVFMPLTFPLTVGGATIAVLISFRAQVTGVTGVLALTVAALAYAAITGLCVYVAGHAGRRLSDRARMILDRVAGILLTAIAATLLASGFTRLVVDVLKAMGVR</sequence>
<evidence type="ECO:0000256" key="5">
    <source>
        <dbReference type="ARBA" id="ARBA00022989"/>
    </source>
</evidence>
<keyword evidence="5 7" id="KW-1133">Transmembrane helix</keyword>
<comment type="similarity">
    <text evidence="2 7">Belongs to the UPF0056 (MarC) family.</text>
</comment>
<feature type="transmembrane region" description="Helical" evidence="7">
    <location>
        <begin position="42"/>
        <end position="60"/>
    </location>
</feature>
<evidence type="ECO:0000313" key="8">
    <source>
        <dbReference type="EMBL" id="MFC5003823.1"/>
    </source>
</evidence>
<evidence type="ECO:0000256" key="1">
    <source>
        <dbReference type="ARBA" id="ARBA00004651"/>
    </source>
</evidence>
<keyword evidence="3" id="KW-1003">Cell membrane</keyword>
<dbReference type="Proteomes" id="UP001595912">
    <property type="component" value="Unassembled WGS sequence"/>
</dbReference>
<dbReference type="Pfam" id="PF01914">
    <property type="entry name" value="MarC"/>
    <property type="match status" value="1"/>
</dbReference>
<evidence type="ECO:0000256" key="3">
    <source>
        <dbReference type="ARBA" id="ARBA00022475"/>
    </source>
</evidence>
<evidence type="ECO:0000256" key="7">
    <source>
        <dbReference type="RuleBase" id="RU362048"/>
    </source>
</evidence>
<keyword evidence="9" id="KW-1185">Reference proteome</keyword>
<reference evidence="9" key="1">
    <citation type="journal article" date="2019" name="Int. J. Syst. Evol. Microbiol.">
        <title>The Global Catalogue of Microorganisms (GCM) 10K type strain sequencing project: providing services to taxonomists for standard genome sequencing and annotation.</title>
        <authorList>
            <consortium name="The Broad Institute Genomics Platform"/>
            <consortium name="The Broad Institute Genome Sequencing Center for Infectious Disease"/>
            <person name="Wu L."/>
            <person name="Ma J."/>
        </authorList>
    </citation>
    <scope>NUCLEOTIDE SEQUENCE [LARGE SCALE GENOMIC DNA]</scope>
    <source>
        <strain evidence="9">CGMCC 4.7152</strain>
    </source>
</reference>
<proteinExistence type="inferred from homology"/>
<evidence type="ECO:0000256" key="4">
    <source>
        <dbReference type="ARBA" id="ARBA00022692"/>
    </source>
</evidence>
<feature type="transmembrane region" description="Helical" evidence="7">
    <location>
        <begin position="117"/>
        <end position="137"/>
    </location>
</feature>
<dbReference type="InterPro" id="IPR002771">
    <property type="entry name" value="Multi_antbiot-R_MarC"/>
</dbReference>
<feature type="transmembrane region" description="Helical" evidence="7">
    <location>
        <begin position="149"/>
        <end position="170"/>
    </location>
</feature>
<keyword evidence="6 7" id="KW-0472">Membrane</keyword>
<organism evidence="8 9">
    <name type="scientific">Dactylosporangium cerinum</name>
    <dbReference type="NCBI Taxonomy" id="1434730"/>
    <lineage>
        <taxon>Bacteria</taxon>
        <taxon>Bacillati</taxon>
        <taxon>Actinomycetota</taxon>
        <taxon>Actinomycetes</taxon>
        <taxon>Micromonosporales</taxon>
        <taxon>Micromonosporaceae</taxon>
        <taxon>Dactylosporangium</taxon>
    </lineage>
</organism>
<evidence type="ECO:0000256" key="6">
    <source>
        <dbReference type="ARBA" id="ARBA00023136"/>
    </source>
</evidence>
<dbReference type="PANTHER" id="PTHR33508">
    <property type="entry name" value="UPF0056 MEMBRANE PROTEIN YHCE"/>
    <property type="match status" value="1"/>
</dbReference>
<gene>
    <name evidence="8" type="ORF">ACFPIJ_39120</name>
</gene>
<name>A0ABV9W5P6_9ACTN</name>
<dbReference type="PANTHER" id="PTHR33508:SF1">
    <property type="entry name" value="UPF0056 MEMBRANE PROTEIN YHCE"/>
    <property type="match status" value="1"/>
</dbReference>
<evidence type="ECO:0000256" key="2">
    <source>
        <dbReference type="ARBA" id="ARBA00009784"/>
    </source>
</evidence>